<protein>
    <submittedName>
        <fullName evidence="1">Uncharacterized protein</fullName>
    </submittedName>
</protein>
<proteinExistence type="predicted"/>
<keyword evidence="2" id="KW-1185">Reference proteome</keyword>
<dbReference type="EMBL" id="BGPR01004300">
    <property type="protein sequence ID" value="GBM98188.1"/>
    <property type="molecule type" value="Genomic_DNA"/>
</dbReference>
<organism evidence="1 2">
    <name type="scientific">Araneus ventricosus</name>
    <name type="common">Orbweaver spider</name>
    <name type="synonym">Epeira ventricosa</name>
    <dbReference type="NCBI Taxonomy" id="182803"/>
    <lineage>
        <taxon>Eukaryota</taxon>
        <taxon>Metazoa</taxon>
        <taxon>Ecdysozoa</taxon>
        <taxon>Arthropoda</taxon>
        <taxon>Chelicerata</taxon>
        <taxon>Arachnida</taxon>
        <taxon>Araneae</taxon>
        <taxon>Araneomorphae</taxon>
        <taxon>Entelegynae</taxon>
        <taxon>Araneoidea</taxon>
        <taxon>Araneidae</taxon>
        <taxon>Araneus</taxon>
    </lineage>
</organism>
<accession>A0A4Y2K8G1</accession>
<evidence type="ECO:0000313" key="2">
    <source>
        <dbReference type="Proteomes" id="UP000499080"/>
    </source>
</evidence>
<reference evidence="1 2" key="1">
    <citation type="journal article" date="2019" name="Sci. Rep.">
        <title>Orb-weaving spider Araneus ventricosus genome elucidates the spidroin gene catalogue.</title>
        <authorList>
            <person name="Kono N."/>
            <person name="Nakamura H."/>
            <person name="Ohtoshi R."/>
            <person name="Moran D.A.P."/>
            <person name="Shinohara A."/>
            <person name="Yoshida Y."/>
            <person name="Fujiwara M."/>
            <person name="Mori M."/>
            <person name="Tomita M."/>
            <person name="Arakawa K."/>
        </authorList>
    </citation>
    <scope>NUCLEOTIDE SEQUENCE [LARGE SCALE GENOMIC DNA]</scope>
</reference>
<evidence type="ECO:0000313" key="1">
    <source>
        <dbReference type="EMBL" id="GBM98188.1"/>
    </source>
</evidence>
<dbReference type="Proteomes" id="UP000499080">
    <property type="component" value="Unassembled WGS sequence"/>
</dbReference>
<name>A0A4Y2K8G1_ARAVE</name>
<comment type="caution">
    <text evidence="1">The sequence shown here is derived from an EMBL/GenBank/DDBJ whole genome shotgun (WGS) entry which is preliminary data.</text>
</comment>
<dbReference type="AlphaFoldDB" id="A0A4Y2K8G1"/>
<gene>
    <name evidence="1" type="ORF">AVEN_242443_1</name>
</gene>
<sequence length="116" mass="13609">MMYHERIQRRIMLELGEVNKGKYTNKDELDARIQKLRQKIGEWYNFNLHHSLGNESTSIKIIGKYNKCLRDNGYDSEFELNDNDRSYSGFSSAESVASGKDELNDVNKDFNPWIIL</sequence>